<accession>A0A6C0DTY9</accession>
<protein>
    <submittedName>
        <fullName evidence="1">Uncharacterized protein</fullName>
    </submittedName>
</protein>
<proteinExistence type="predicted"/>
<organism evidence="1">
    <name type="scientific">viral metagenome</name>
    <dbReference type="NCBI Taxonomy" id="1070528"/>
    <lineage>
        <taxon>unclassified sequences</taxon>
        <taxon>metagenomes</taxon>
        <taxon>organismal metagenomes</taxon>
    </lineage>
</organism>
<evidence type="ECO:0000313" key="1">
    <source>
        <dbReference type="EMBL" id="QHT19840.1"/>
    </source>
</evidence>
<reference evidence="1" key="1">
    <citation type="journal article" date="2020" name="Nature">
        <title>Giant virus diversity and host interactions through global metagenomics.</title>
        <authorList>
            <person name="Schulz F."/>
            <person name="Roux S."/>
            <person name="Paez-Espino D."/>
            <person name="Jungbluth S."/>
            <person name="Walsh D.A."/>
            <person name="Denef V.J."/>
            <person name="McMahon K.D."/>
            <person name="Konstantinidis K.T."/>
            <person name="Eloe-Fadrosh E.A."/>
            <person name="Kyrpides N.C."/>
            <person name="Woyke T."/>
        </authorList>
    </citation>
    <scope>NUCLEOTIDE SEQUENCE</scope>
    <source>
        <strain evidence="1">GVMAG-M-3300023174-5</strain>
    </source>
</reference>
<dbReference type="EMBL" id="MN739669">
    <property type="protein sequence ID" value="QHT19840.1"/>
    <property type="molecule type" value="Genomic_DNA"/>
</dbReference>
<name>A0A6C0DTY9_9ZZZZ</name>
<sequence>MRGFFAILLVFLFTAVNGNVETCKSPTPNNCVTFSVTQGTGCAWMCNYCANQLGTNNYYFTDNVCTYQQGTGCVGNPLAGVSYTCCSA</sequence>
<dbReference type="AlphaFoldDB" id="A0A6C0DTY9"/>